<comment type="subcellular location">
    <subcellularLocation>
        <location evidence="1">Secreted</location>
        <location evidence="1">Extracellular space</location>
    </subcellularLocation>
</comment>
<organism evidence="11 12">
    <name type="scientific">Trametes cubensis</name>
    <dbReference type="NCBI Taxonomy" id="1111947"/>
    <lineage>
        <taxon>Eukaryota</taxon>
        <taxon>Fungi</taxon>
        <taxon>Dikarya</taxon>
        <taxon>Basidiomycota</taxon>
        <taxon>Agaricomycotina</taxon>
        <taxon>Agaricomycetes</taxon>
        <taxon>Polyporales</taxon>
        <taxon>Polyporaceae</taxon>
        <taxon>Trametes</taxon>
    </lineage>
</organism>
<keyword evidence="2 8" id="KW-0645">Protease</keyword>
<feature type="active site" description="Charge relay system" evidence="8">
    <location>
        <position position="288"/>
    </location>
</feature>
<dbReference type="PANTHER" id="PTHR14218:SF15">
    <property type="entry name" value="TRIPEPTIDYL-PEPTIDASE 1"/>
    <property type="match status" value="1"/>
</dbReference>
<keyword evidence="5 8" id="KW-0720">Serine protease</keyword>
<evidence type="ECO:0000256" key="2">
    <source>
        <dbReference type="ARBA" id="ARBA00022670"/>
    </source>
</evidence>
<dbReference type="PANTHER" id="PTHR14218">
    <property type="entry name" value="PROTEASE S8 TRIPEPTIDYL PEPTIDASE I CLN2"/>
    <property type="match status" value="1"/>
</dbReference>
<feature type="active site" description="Charge relay system" evidence="8">
    <location>
        <position position="479"/>
    </location>
</feature>
<feature type="active site" description="Charge relay system" evidence="8">
    <location>
        <position position="292"/>
    </location>
</feature>
<dbReference type="Pfam" id="PF09286">
    <property type="entry name" value="Pro-kuma_activ"/>
    <property type="match status" value="1"/>
</dbReference>
<feature type="binding site" evidence="8">
    <location>
        <position position="521"/>
    </location>
    <ligand>
        <name>Ca(2+)</name>
        <dbReference type="ChEBI" id="CHEBI:29108"/>
    </ligand>
</feature>
<feature type="binding site" evidence="8">
    <location>
        <position position="545"/>
    </location>
    <ligand>
        <name>Ca(2+)</name>
        <dbReference type="ChEBI" id="CHEBI:29108"/>
    </ligand>
</feature>
<sequence>MFTTSALVAFVYLGLVAANPLDARSSTFQVHELRRAAPQGFTQVGPAPAEQTISLRLALAQSDPDGVIDSLYKVSDPDSASYGQYLTKDEVEQFVAPQTATVNAVNAWLKENGLTSKSLSPAGDWISIQVPVSKANDLFNTDFSVFRHAETGAETIRTLAYSLPEPLQGHIDLVHPTVSFPTSFSLKPSSQASQVAFHTTVEEGGLKAVCSNGTTIPCLQELYKIPLTPAVHKDNELGVTGFFGNSAHYAWLETFLEKYRPDMNPGTTFSVFGIDGGDNDQNYPSVSEGELDIQYTVGLATDVPVTYYFIGFDNQDGDLDGFLDEANAILALDKPPAGVDYELRLPGELIVLCRAYAQLGARGTTLLFAAGDDGPGCGNDDGSVFEAFFPSNCPFVTSVGGTQGYAPEEAWTGSSGGFSNYYSRPAYQDAAVSAYLKAHGQYNKGAYNATGRAFPDIAAKADEFIIYAGGSFYPIYGTSASSPTMASIIALLNDRLESAHRPQLGFLNPWLYKQGYKAFTDITTGNSSLQCESNGTAHGFSATQGWDPVTGLGTPRFDKLLEILHL</sequence>
<keyword evidence="9" id="KW-0732">Signal</keyword>
<comment type="cofactor">
    <cofactor evidence="8">
        <name>Ca(2+)</name>
        <dbReference type="ChEBI" id="CHEBI:29108"/>
    </cofactor>
    <text evidence="8">Binds 1 Ca(2+) ion per subunit.</text>
</comment>
<dbReference type="CDD" id="cd11377">
    <property type="entry name" value="Pro-peptidase_S53"/>
    <property type="match status" value="1"/>
</dbReference>
<dbReference type="GO" id="GO:0005576">
    <property type="term" value="C:extracellular region"/>
    <property type="evidence" value="ECO:0007669"/>
    <property type="project" value="UniProtKB-SubCell"/>
</dbReference>
<dbReference type="AlphaFoldDB" id="A0AAD7TJY0"/>
<keyword evidence="12" id="KW-1185">Reference proteome</keyword>
<feature type="binding site" evidence="8">
    <location>
        <position position="547"/>
    </location>
    <ligand>
        <name>Ca(2+)</name>
        <dbReference type="ChEBI" id="CHEBI:29108"/>
    </ligand>
</feature>
<feature type="chain" id="PRO_5042053543" description="Peptidase S53 domain-containing protein" evidence="9">
    <location>
        <begin position="19"/>
        <end position="566"/>
    </location>
</feature>
<comment type="caution">
    <text evidence="11">The sequence shown here is derived from an EMBL/GenBank/DDBJ whole genome shotgun (WGS) entry which is preliminary data.</text>
</comment>
<reference evidence="11" key="1">
    <citation type="submission" date="2022-11" db="EMBL/GenBank/DDBJ databases">
        <title>Genome Sequence of Cubamyces cubensis.</title>
        <authorList>
            <person name="Buettner E."/>
        </authorList>
    </citation>
    <scope>NUCLEOTIDE SEQUENCE</scope>
    <source>
        <strain evidence="11">MPL-01</strain>
    </source>
</reference>
<dbReference type="InterPro" id="IPR030400">
    <property type="entry name" value="Sedolisin_dom"/>
</dbReference>
<keyword evidence="7" id="KW-0865">Zymogen</keyword>
<evidence type="ECO:0000256" key="9">
    <source>
        <dbReference type="SAM" id="SignalP"/>
    </source>
</evidence>
<keyword evidence="6 8" id="KW-0106">Calcium</keyword>
<evidence type="ECO:0000256" key="3">
    <source>
        <dbReference type="ARBA" id="ARBA00022723"/>
    </source>
</evidence>
<dbReference type="GO" id="GO:0006508">
    <property type="term" value="P:proteolysis"/>
    <property type="evidence" value="ECO:0007669"/>
    <property type="project" value="UniProtKB-KW"/>
</dbReference>
<dbReference type="SUPFAM" id="SSF52743">
    <property type="entry name" value="Subtilisin-like"/>
    <property type="match status" value="1"/>
</dbReference>
<dbReference type="EMBL" id="JAPEVG010000404">
    <property type="protein sequence ID" value="KAJ8463280.1"/>
    <property type="molecule type" value="Genomic_DNA"/>
</dbReference>
<evidence type="ECO:0000256" key="8">
    <source>
        <dbReference type="PROSITE-ProRule" id="PRU01032"/>
    </source>
</evidence>
<evidence type="ECO:0000313" key="11">
    <source>
        <dbReference type="EMBL" id="KAJ8463280.1"/>
    </source>
</evidence>
<gene>
    <name evidence="11" type="ORF">ONZ51_g10361</name>
</gene>
<dbReference type="InterPro" id="IPR036852">
    <property type="entry name" value="Peptidase_S8/S53_dom_sf"/>
</dbReference>
<evidence type="ECO:0000313" key="12">
    <source>
        <dbReference type="Proteomes" id="UP001215151"/>
    </source>
</evidence>
<dbReference type="Gene3D" id="3.40.50.200">
    <property type="entry name" value="Peptidase S8/S53 domain"/>
    <property type="match status" value="1"/>
</dbReference>
<evidence type="ECO:0000256" key="6">
    <source>
        <dbReference type="ARBA" id="ARBA00022837"/>
    </source>
</evidence>
<dbReference type="Proteomes" id="UP001215151">
    <property type="component" value="Unassembled WGS sequence"/>
</dbReference>
<feature type="domain" description="Peptidase S53" evidence="10">
    <location>
        <begin position="213"/>
        <end position="566"/>
    </location>
</feature>
<dbReference type="PROSITE" id="PS51695">
    <property type="entry name" value="SEDOLISIN"/>
    <property type="match status" value="1"/>
</dbReference>
<dbReference type="CDD" id="cd04056">
    <property type="entry name" value="Peptidases_S53"/>
    <property type="match status" value="1"/>
</dbReference>
<evidence type="ECO:0000256" key="7">
    <source>
        <dbReference type="ARBA" id="ARBA00023145"/>
    </source>
</evidence>
<dbReference type="InterPro" id="IPR050819">
    <property type="entry name" value="Tripeptidyl-peptidase_I"/>
</dbReference>
<name>A0AAD7TJY0_9APHY</name>
<evidence type="ECO:0000256" key="1">
    <source>
        <dbReference type="ARBA" id="ARBA00004239"/>
    </source>
</evidence>
<dbReference type="SMART" id="SM00944">
    <property type="entry name" value="Pro-kuma_activ"/>
    <property type="match status" value="1"/>
</dbReference>
<feature type="signal peptide" evidence="9">
    <location>
        <begin position="1"/>
        <end position="18"/>
    </location>
</feature>
<evidence type="ECO:0000256" key="5">
    <source>
        <dbReference type="ARBA" id="ARBA00022825"/>
    </source>
</evidence>
<accession>A0AAD7TJY0</accession>
<evidence type="ECO:0000256" key="4">
    <source>
        <dbReference type="ARBA" id="ARBA00022801"/>
    </source>
</evidence>
<feature type="binding site" evidence="8">
    <location>
        <position position="522"/>
    </location>
    <ligand>
        <name>Ca(2+)</name>
        <dbReference type="ChEBI" id="CHEBI:29108"/>
    </ligand>
</feature>
<dbReference type="GO" id="GO:0004252">
    <property type="term" value="F:serine-type endopeptidase activity"/>
    <property type="evidence" value="ECO:0007669"/>
    <property type="project" value="UniProtKB-UniRule"/>
</dbReference>
<dbReference type="GO" id="GO:0008240">
    <property type="term" value="F:tripeptidyl-peptidase activity"/>
    <property type="evidence" value="ECO:0007669"/>
    <property type="project" value="TreeGrafter"/>
</dbReference>
<keyword evidence="3 8" id="KW-0479">Metal-binding</keyword>
<proteinExistence type="predicted"/>
<evidence type="ECO:0000259" key="10">
    <source>
        <dbReference type="PROSITE" id="PS51695"/>
    </source>
</evidence>
<dbReference type="GO" id="GO:0046872">
    <property type="term" value="F:metal ion binding"/>
    <property type="evidence" value="ECO:0007669"/>
    <property type="project" value="UniProtKB-UniRule"/>
</dbReference>
<dbReference type="SUPFAM" id="SSF54897">
    <property type="entry name" value="Protease propeptides/inhibitors"/>
    <property type="match status" value="1"/>
</dbReference>
<dbReference type="InterPro" id="IPR015366">
    <property type="entry name" value="S53_propep"/>
</dbReference>
<keyword evidence="4 8" id="KW-0378">Hydrolase</keyword>
<protein>
    <recommendedName>
        <fullName evidence="10">Peptidase S53 domain-containing protein</fullName>
    </recommendedName>
</protein>